<evidence type="ECO:0000256" key="1">
    <source>
        <dbReference type="SAM" id="SignalP"/>
    </source>
</evidence>
<dbReference type="AlphaFoldDB" id="A0AB39QWG7"/>
<gene>
    <name evidence="2" type="ORF">AB5J52_24550</name>
</gene>
<proteinExistence type="predicted"/>
<reference evidence="2" key="1">
    <citation type="submission" date="2024-07" db="EMBL/GenBank/DDBJ databases">
        <authorList>
            <person name="Yu S.T."/>
        </authorList>
    </citation>
    <scope>NUCLEOTIDE SEQUENCE</scope>
    <source>
        <strain evidence="2">R39</strain>
    </source>
</reference>
<dbReference type="EMBL" id="CP163441">
    <property type="protein sequence ID" value="XDQ45169.1"/>
    <property type="molecule type" value="Genomic_DNA"/>
</dbReference>
<organism evidence="2">
    <name type="scientific">Streptomyces sp. R39</name>
    <dbReference type="NCBI Taxonomy" id="3238631"/>
    <lineage>
        <taxon>Bacteria</taxon>
        <taxon>Bacillati</taxon>
        <taxon>Actinomycetota</taxon>
        <taxon>Actinomycetes</taxon>
        <taxon>Kitasatosporales</taxon>
        <taxon>Streptomycetaceae</taxon>
        <taxon>Streptomyces</taxon>
    </lineage>
</organism>
<evidence type="ECO:0000313" key="2">
    <source>
        <dbReference type="EMBL" id="XDQ45169.1"/>
    </source>
</evidence>
<feature type="signal peptide" evidence="1">
    <location>
        <begin position="1"/>
        <end position="30"/>
    </location>
</feature>
<dbReference type="PROSITE" id="PS51257">
    <property type="entry name" value="PROKAR_LIPOPROTEIN"/>
    <property type="match status" value="1"/>
</dbReference>
<sequence>MPQQPRDRHTARLMRGAALAASLAFIPLTAACGGADDDTDAEREKSKLTVSDAPANGVVAPAKVEVIAALIGCEPRIRINAAELRQGVCHTQKSDYLVTTFPSDVLKETWLDSASGYGGKYLVGTRWIVSAQPQLLDGFRDKLGGTIRQLRGTGPVAQPSPS</sequence>
<feature type="chain" id="PRO_5044256962" description="Lipoprotein" evidence="1">
    <location>
        <begin position="31"/>
        <end position="162"/>
    </location>
</feature>
<dbReference type="RefSeq" id="WP_369223894.1">
    <property type="nucleotide sequence ID" value="NZ_CP163441.1"/>
</dbReference>
<keyword evidence="1" id="KW-0732">Signal</keyword>
<accession>A0AB39QWG7</accession>
<name>A0AB39QWG7_9ACTN</name>
<evidence type="ECO:0008006" key="3">
    <source>
        <dbReference type="Google" id="ProtNLM"/>
    </source>
</evidence>
<protein>
    <recommendedName>
        <fullName evidence="3">Lipoprotein</fullName>
    </recommendedName>
</protein>